<dbReference type="PANTHER" id="PTHR46470">
    <property type="entry name" value="N-ACYLNEURAMINATE-9-PHOSPHATASE"/>
    <property type="match status" value="1"/>
</dbReference>
<dbReference type="Gene3D" id="1.20.120.710">
    <property type="entry name" value="Haloacid dehalogenase hydrolase-like domain"/>
    <property type="match status" value="1"/>
</dbReference>
<dbReference type="InterPro" id="IPR006439">
    <property type="entry name" value="HAD-SF_hydro_IA"/>
</dbReference>
<dbReference type="SFLD" id="SFLDG01129">
    <property type="entry name" value="C1.5:_HAD__Beta-PGM__Phosphata"/>
    <property type="match status" value="1"/>
</dbReference>
<dbReference type="GO" id="GO:0044281">
    <property type="term" value="P:small molecule metabolic process"/>
    <property type="evidence" value="ECO:0007669"/>
    <property type="project" value="UniProtKB-ARBA"/>
</dbReference>
<dbReference type="Pfam" id="PF00702">
    <property type="entry name" value="Hydrolase"/>
    <property type="match status" value="1"/>
</dbReference>
<comment type="cofactor">
    <cofactor evidence="1">
        <name>Mg(2+)</name>
        <dbReference type="ChEBI" id="CHEBI:18420"/>
    </cofactor>
</comment>
<sequence length="242" mass="26542">MPALRPQAVAARLKAVFLDVGNTLVRDVGFTRKLAEKISTALHIVAGLRVDQESVLEAWAELNEWAEDDVELWDFARVMLLARKLGLTPSVKLAELLYAAVLEAYLEGFEVEPAAPKVVQELKEMGLRVGLLTNVGSYDVVKLRVQKAGMLDHLEVVVASQAFSWRKPSRRIFEVACFLAGVEPKEALHVGDDPQADIAGAKAAGLRAVQVLKYAPEKSPLADAWIYSIEELPGVVREIMSS</sequence>
<comment type="caution">
    <text evidence="5">The sequence shown here is derived from an EMBL/GenBank/DDBJ whole genome shotgun (WGS) entry which is preliminary data.</text>
</comment>
<evidence type="ECO:0000313" key="5">
    <source>
        <dbReference type="EMBL" id="HGI43387.1"/>
    </source>
</evidence>
<dbReference type="InterPro" id="IPR051400">
    <property type="entry name" value="HAD-like_hydrolase"/>
</dbReference>
<reference evidence="5" key="1">
    <citation type="journal article" date="2020" name="mSystems">
        <title>Genome- and Community-Level Interaction Insights into Carbon Utilization and Element Cycling Functions of Hydrothermarchaeota in Hydrothermal Sediment.</title>
        <authorList>
            <person name="Zhou Z."/>
            <person name="Liu Y."/>
            <person name="Xu W."/>
            <person name="Pan J."/>
            <person name="Luo Z.H."/>
            <person name="Li M."/>
        </authorList>
    </citation>
    <scope>NUCLEOTIDE SEQUENCE [LARGE SCALE GENOMIC DNA]</scope>
    <source>
        <strain evidence="5">SpSt-735</strain>
    </source>
</reference>
<proteinExistence type="inferred from homology"/>
<gene>
    <name evidence="5" type="ORF">ENV17_03260</name>
</gene>
<dbReference type="AlphaFoldDB" id="A0A7C4FBQ9"/>
<evidence type="ECO:0000256" key="4">
    <source>
        <dbReference type="ARBA" id="ARBA00022842"/>
    </source>
</evidence>
<dbReference type="EMBL" id="DTFI01000080">
    <property type="protein sequence ID" value="HGI43387.1"/>
    <property type="molecule type" value="Genomic_DNA"/>
</dbReference>
<dbReference type="SFLD" id="SFLDS00003">
    <property type="entry name" value="Haloacid_Dehalogenase"/>
    <property type="match status" value="1"/>
</dbReference>
<organism evidence="5">
    <name type="scientific">Thermofilum pendens</name>
    <dbReference type="NCBI Taxonomy" id="2269"/>
    <lineage>
        <taxon>Archaea</taxon>
        <taxon>Thermoproteota</taxon>
        <taxon>Thermoprotei</taxon>
        <taxon>Thermofilales</taxon>
        <taxon>Thermofilaceae</taxon>
        <taxon>Thermofilum</taxon>
    </lineage>
</organism>
<dbReference type="Gene3D" id="3.40.50.1000">
    <property type="entry name" value="HAD superfamily/HAD-like"/>
    <property type="match status" value="1"/>
</dbReference>
<dbReference type="SUPFAM" id="SSF56784">
    <property type="entry name" value="HAD-like"/>
    <property type="match status" value="1"/>
</dbReference>
<evidence type="ECO:0000256" key="2">
    <source>
        <dbReference type="ARBA" id="ARBA00007958"/>
    </source>
</evidence>
<protein>
    <submittedName>
        <fullName evidence="5">HAD family hydrolase</fullName>
    </submittedName>
</protein>
<name>A0A7C4FBQ9_THEPE</name>
<dbReference type="GO" id="GO:0016787">
    <property type="term" value="F:hydrolase activity"/>
    <property type="evidence" value="ECO:0007669"/>
    <property type="project" value="UniProtKB-KW"/>
</dbReference>
<dbReference type="InterPro" id="IPR036412">
    <property type="entry name" value="HAD-like_sf"/>
</dbReference>
<comment type="similarity">
    <text evidence="2">Belongs to the HAD-like hydrolase superfamily.</text>
</comment>
<accession>A0A7C4FBQ9</accession>
<dbReference type="NCBIfam" id="TIGR01549">
    <property type="entry name" value="HAD-SF-IA-v1"/>
    <property type="match status" value="1"/>
</dbReference>
<keyword evidence="4" id="KW-0460">Magnesium</keyword>
<evidence type="ECO:0000256" key="1">
    <source>
        <dbReference type="ARBA" id="ARBA00001946"/>
    </source>
</evidence>
<dbReference type="InterPro" id="IPR023214">
    <property type="entry name" value="HAD_sf"/>
</dbReference>
<keyword evidence="3 5" id="KW-0378">Hydrolase</keyword>
<evidence type="ECO:0000256" key="3">
    <source>
        <dbReference type="ARBA" id="ARBA00022801"/>
    </source>
</evidence>